<dbReference type="PANTHER" id="PTHR10110:SF195">
    <property type="entry name" value="NA(+)_H(+) ANTIPORTER NHAS2"/>
    <property type="match status" value="1"/>
</dbReference>
<dbReference type="GO" id="GO:0015386">
    <property type="term" value="F:potassium:proton antiporter activity"/>
    <property type="evidence" value="ECO:0007669"/>
    <property type="project" value="TreeGrafter"/>
</dbReference>
<evidence type="ECO:0000256" key="11">
    <source>
        <dbReference type="ARBA" id="ARBA00023201"/>
    </source>
</evidence>
<accession>A0A3M3WYT7</accession>
<keyword evidence="6 12" id="KW-0812">Transmembrane</keyword>
<keyword evidence="5" id="KW-1003">Cell membrane</keyword>
<evidence type="ECO:0000256" key="6">
    <source>
        <dbReference type="ARBA" id="ARBA00022692"/>
    </source>
</evidence>
<dbReference type="Proteomes" id="UP000274541">
    <property type="component" value="Unassembled WGS sequence"/>
</dbReference>
<organism evidence="14 15">
    <name type="scientific">Pseudomonas syringae pv. aptata</name>
    <dbReference type="NCBI Taxonomy" id="83167"/>
    <lineage>
        <taxon>Bacteria</taxon>
        <taxon>Pseudomonadati</taxon>
        <taxon>Pseudomonadota</taxon>
        <taxon>Gammaproteobacteria</taxon>
        <taxon>Pseudomonadales</taxon>
        <taxon>Pseudomonadaceae</taxon>
        <taxon>Pseudomonas</taxon>
        <taxon>Pseudomonas syringae</taxon>
    </lineage>
</organism>
<evidence type="ECO:0000256" key="2">
    <source>
        <dbReference type="ARBA" id="ARBA00007367"/>
    </source>
</evidence>
<keyword evidence="8" id="KW-0915">Sodium</keyword>
<comment type="caution">
    <text evidence="14">The sequence shown here is derived from an EMBL/GenBank/DDBJ whole genome shotgun (WGS) entry which is preliminary data.</text>
</comment>
<dbReference type="InterPro" id="IPR038770">
    <property type="entry name" value="Na+/solute_symporter_sf"/>
</dbReference>
<dbReference type="PANTHER" id="PTHR10110">
    <property type="entry name" value="SODIUM/HYDROGEN EXCHANGER"/>
    <property type="match status" value="1"/>
</dbReference>
<evidence type="ECO:0000256" key="5">
    <source>
        <dbReference type="ARBA" id="ARBA00022475"/>
    </source>
</evidence>
<feature type="transmembrane region" description="Helical" evidence="12">
    <location>
        <begin position="102"/>
        <end position="134"/>
    </location>
</feature>
<evidence type="ECO:0000256" key="1">
    <source>
        <dbReference type="ARBA" id="ARBA00004651"/>
    </source>
</evidence>
<evidence type="ECO:0000256" key="9">
    <source>
        <dbReference type="ARBA" id="ARBA00023065"/>
    </source>
</evidence>
<evidence type="ECO:0000256" key="4">
    <source>
        <dbReference type="ARBA" id="ARBA00022449"/>
    </source>
</evidence>
<comment type="similarity">
    <text evidence="2">Belongs to the monovalent cation:proton antiporter 1 (CPA1) transporter (TC 2.A.36) family.</text>
</comment>
<name>A0A3M3WYT7_PSEAP</name>
<keyword evidence="9" id="KW-0406">Ion transport</keyword>
<evidence type="ECO:0000256" key="8">
    <source>
        <dbReference type="ARBA" id="ARBA00023053"/>
    </source>
</evidence>
<evidence type="ECO:0000313" key="15">
    <source>
        <dbReference type="Proteomes" id="UP000274541"/>
    </source>
</evidence>
<reference evidence="14 15" key="1">
    <citation type="submission" date="2018-08" db="EMBL/GenBank/DDBJ databases">
        <title>Recombination of ecologically and evolutionarily significant loci maintains genetic cohesion in the Pseudomonas syringae species complex.</title>
        <authorList>
            <person name="Dillon M."/>
            <person name="Thakur S."/>
            <person name="Almeida R.N.D."/>
            <person name="Weir B.S."/>
            <person name="Guttman D.S."/>
        </authorList>
    </citation>
    <scope>NUCLEOTIDE SEQUENCE [LARGE SCALE GENOMIC DNA]</scope>
    <source>
        <strain evidence="14 15">ICMP 4388</strain>
    </source>
</reference>
<evidence type="ECO:0000256" key="7">
    <source>
        <dbReference type="ARBA" id="ARBA00022989"/>
    </source>
</evidence>
<dbReference type="Pfam" id="PF00999">
    <property type="entry name" value="Na_H_Exchanger"/>
    <property type="match status" value="1"/>
</dbReference>
<comment type="subcellular location">
    <subcellularLocation>
        <location evidence="1">Cell membrane</location>
        <topology evidence="1">Multi-pass membrane protein</topology>
    </subcellularLocation>
</comment>
<keyword evidence="11" id="KW-0739">Sodium transport</keyword>
<dbReference type="EMBL" id="RBPX01000238">
    <property type="protein sequence ID" value="RMO62915.1"/>
    <property type="molecule type" value="Genomic_DNA"/>
</dbReference>
<evidence type="ECO:0000313" key="14">
    <source>
        <dbReference type="EMBL" id="RMO62915.1"/>
    </source>
</evidence>
<proteinExistence type="inferred from homology"/>
<dbReference type="AlphaFoldDB" id="A0A3M3WYT7"/>
<keyword evidence="10 12" id="KW-0472">Membrane</keyword>
<gene>
    <name evidence="14" type="ORF">ALQ37_02809</name>
</gene>
<dbReference type="GO" id="GO:0051453">
    <property type="term" value="P:regulation of intracellular pH"/>
    <property type="evidence" value="ECO:0007669"/>
    <property type="project" value="TreeGrafter"/>
</dbReference>
<dbReference type="InterPro" id="IPR006153">
    <property type="entry name" value="Cation/H_exchanger_TM"/>
</dbReference>
<dbReference type="Gene3D" id="1.20.1530.20">
    <property type="match status" value="1"/>
</dbReference>
<dbReference type="InterPro" id="IPR018422">
    <property type="entry name" value="Cation/H_exchanger_CPA1"/>
</dbReference>
<evidence type="ECO:0000256" key="10">
    <source>
        <dbReference type="ARBA" id="ARBA00023136"/>
    </source>
</evidence>
<protein>
    <recommendedName>
        <fullName evidence="13">Cation/H+ exchanger transmembrane domain-containing protein</fullName>
    </recommendedName>
</protein>
<evidence type="ECO:0000256" key="12">
    <source>
        <dbReference type="SAM" id="Phobius"/>
    </source>
</evidence>
<keyword evidence="3" id="KW-0813">Transport</keyword>
<keyword evidence="7 12" id="KW-1133">Transmembrane helix</keyword>
<dbReference type="GO" id="GO:0098719">
    <property type="term" value="P:sodium ion import across plasma membrane"/>
    <property type="evidence" value="ECO:0007669"/>
    <property type="project" value="TreeGrafter"/>
</dbReference>
<evidence type="ECO:0000259" key="13">
    <source>
        <dbReference type="Pfam" id="PF00999"/>
    </source>
</evidence>
<keyword evidence="4" id="KW-0050">Antiport</keyword>
<evidence type="ECO:0000256" key="3">
    <source>
        <dbReference type="ARBA" id="ARBA00022448"/>
    </source>
</evidence>
<dbReference type="GO" id="GO:0015385">
    <property type="term" value="F:sodium:proton antiporter activity"/>
    <property type="evidence" value="ECO:0007669"/>
    <property type="project" value="InterPro"/>
</dbReference>
<sequence>MLGASQLLVEEAGGGALVDAVLGYITYRMLKSIDSYQEEVLITLAAVLAGYALASHLHVSGPLAMVVMGLIVGNQGRSHAMSEETEKNLDMFWELTDEILNAVLFVLIGLEIVLIHFSGTLAVTGLAVIVLTLLARLLTCRRSRCSAGQTAPYQRKKYVITTL</sequence>
<dbReference type="RefSeq" id="WP_258042053.1">
    <property type="nucleotide sequence ID" value="NZ_JBPDUT010000001.1"/>
</dbReference>
<feature type="domain" description="Cation/H+ exchanger transmembrane" evidence="13">
    <location>
        <begin position="9"/>
        <end position="139"/>
    </location>
</feature>
<dbReference type="GO" id="GO:0005886">
    <property type="term" value="C:plasma membrane"/>
    <property type="evidence" value="ECO:0007669"/>
    <property type="project" value="UniProtKB-SubCell"/>
</dbReference>